<dbReference type="Proteomes" id="UP000095390">
    <property type="component" value="Unassembled WGS sequence"/>
</dbReference>
<accession>A0A173U949</accession>
<name>A0A173U949_9FIRM</name>
<gene>
    <name evidence="1" type="ORF">ERS852578_02232</name>
</gene>
<reference evidence="1 2" key="1">
    <citation type="submission" date="2015-09" db="EMBL/GenBank/DDBJ databases">
        <authorList>
            <consortium name="Pathogen Informatics"/>
        </authorList>
    </citation>
    <scope>NUCLEOTIDE SEQUENCE [LARGE SCALE GENOMIC DNA]</scope>
    <source>
        <strain evidence="1 2">2789STDY5834966</strain>
    </source>
</reference>
<sequence length="145" mass="16680">MGKYDDIINLPHHVSKKHPQMPIADRAAQFAPFAALTGYGEQIKETARTTEEFHQISGREKEELDQKLQILQQTQYKHPLISIYYFAPDARKQGGHYNKTTGCVKKIDVINEKLMMIDGNEIAFKHIKEIQGDFFLSIMESENIT</sequence>
<dbReference type="OrthoDB" id="361760at2"/>
<proteinExistence type="predicted"/>
<dbReference type="EMBL" id="CYYC01000030">
    <property type="protein sequence ID" value="CUN10787.1"/>
    <property type="molecule type" value="Genomic_DNA"/>
</dbReference>
<evidence type="ECO:0000313" key="1">
    <source>
        <dbReference type="EMBL" id="CUN10787.1"/>
    </source>
</evidence>
<dbReference type="AlphaFoldDB" id="A0A173U949"/>
<organism evidence="1 2">
    <name type="scientific">Anaerobutyricum hallii</name>
    <dbReference type="NCBI Taxonomy" id="39488"/>
    <lineage>
        <taxon>Bacteria</taxon>
        <taxon>Bacillati</taxon>
        <taxon>Bacillota</taxon>
        <taxon>Clostridia</taxon>
        <taxon>Lachnospirales</taxon>
        <taxon>Lachnospiraceae</taxon>
        <taxon>Anaerobutyricum</taxon>
    </lineage>
</organism>
<protein>
    <recommendedName>
        <fullName evidence="3">YolD-like protein</fullName>
    </recommendedName>
</protein>
<dbReference type="RefSeq" id="WP_055183103.1">
    <property type="nucleotide sequence ID" value="NZ_CAKXHE010000163.1"/>
</dbReference>
<evidence type="ECO:0000313" key="2">
    <source>
        <dbReference type="Proteomes" id="UP000095390"/>
    </source>
</evidence>
<evidence type="ECO:0008006" key="3">
    <source>
        <dbReference type="Google" id="ProtNLM"/>
    </source>
</evidence>